<feature type="compositionally biased region" description="Polar residues" evidence="1">
    <location>
        <begin position="61"/>
        <end position="70"/>
    </location>
</feature>
<accession>A0A0P1B2L0</accession>
<dbReference type="Proteomes" id="UP000054928">
    <property type="component" value="Unassembled WGS sequence"/>
</dbReference>
<sequence length="89" mass="10184">MQHNVTKGQLDLLLLHKNFYARGMFNVRSFRILCSELLKTHDKAIDRATRGKPSAKKKFHTSMQPRKAATQSRGCMLWQLGLIKTTIGN</sequence>
<dbReference type="RefSeq" id="XP_024585328.1">
    <property type="nucleotide sequence ID" value="XM_024720094.1"/>
</dbReference>
<feature type="region of interest" description="Disordered" evidence="1">
    <location>
        <begin position="48"/>
        <end position="70"/>
    </location>
</feature>
<proteinExistence type="predicted"/>
<dbReference type="EMBL" id="CCYD01003042">
    <property type="protein sequence ID" value="CEG48959.1"/>
    <property type="molecule type" value="Genomic_DNA"/>
</dbReference>
<dbReference type="AlphaFoldDB" id="A0A0P1B2L0"/>
<dbReference type="GeneID" id="36401804"/>
<protein>
    <submittedName>
        <fullName evidence="2">Uncharacterized protein</fullName>
    </submittedName>
</protein>
<evidence type="ECO:0000256" key="1">
    <source>
        <dbReference type="SAM" id="MobiDB-lite"/>
    </source>
</evidence>
<organism evidence="2 3">
    <name type="scientific">Plasmopara halstedii</name>
    <name type="common">Downy mildew of sunflower</name>
    <dbReference type="NCBI Taxonomy" id="4781"/>
    <lineage>
        <taxon>Eukaryota</taxon>
        <taxon>Sar</taxon>
        <taxon>Stramenopiles</taxon>
        <taxon>Oomycota</taxon>
        <taxon>Peronosporomycetes</taxon>
        <taxon>Peronosporales</taxon>
        <taxon>Peronosporaceae</taxon>
        <taxon>Plasmopara</taxon>
    </lineage>
</organism>
<name>A0A0P1B2L0_PLAHL</name>
<evidence type="ECO:0000313" key="2">
    <source>
        <dbReference type="EMBL" id="CEG48959.1"/>
    </source>
</evidence>
<reference evidence="3" key="1">
    <citation type="submission" date="2014-09" db="EMBL/GenBank/DDBJ databases">
        <authorList>
            <person name="Sharma Rahul"/>
            <person name="Thines Marco"/>
        </authorList>
    </citation>
    <scope>NUCLEOTIDE SEQUENCE [LARGE SCALE GENOMIC DNA]</scope>
</reference>
<keyword evidence="3" id="KW-1185">Reference proteome</keyword>
<evidence type="ECO:0000313" key="3">
    <source>
        <dbReference type="Proteomes" id="UP000054928"/>
    </source>
</evidence>